<dbReference type="Gene3D" id="3.30.460.10">
    <property type="entry name" value="Beta Polymerase, domain 2"/>
    <property type="match status" value="1"/>
</dbReference>
<evidence type="ECO:0000256" key="20">
    <source>
        <dbReference type="ARBA" id="ARBA00044632"/>
    </source>
</evidence>
<dbReference type="Pfam" id="PF14792">
    <property type="entry name" value="DNA_pol_B_palm"/>
    <property type="match status" value="1"/>
</dbReference>
<keyword evidence="28" id="KW-1185">Reference proteome</keyword>
<dbReference type="PRINTS" id="PR00869">
    <property type="entry name" value="DNAPOLX"/>
</dbReference>
<evidence type="ECO:0000313" key="30">
    <source>
        <dbReference type="WBParaSite" id="maker-uti_cns_0014052-snap-gene-0.3-mRNA-1"/>
    </source>
</evidence>
<dbReference type="Gene3D" id="1.10.150.20">
    <property type="entry name" value="5' to 3' exonuclease, C-terminal subdomain"/>
    <property type="match status" value="1"/>
</dbReference>
<feature type="domain" description="Helix-hairpin-helix DNA-binding motif class 1" evidence="26">
    <location>
        <begin position="113"/>
        <end position="132"/>
    </location>
</feature>
<dbReference type="InterPro" id="IPR003583">
    <property type="entry name" value="Hlx-hairpin-Hlx_DNA-bd_motif"/>
</dbReference>
<dbReference type="GO" id="GO:0005737">
    <property type="term" value="C:cytoplasm"/>
    <property type="evidence" value="ECO:0007669"/>
    <property type="project" value="UniProtKB-SubCell"/>
</dbReference>
<dbReference type="InterPro" id="IPR010996">
    <property type="entry name" value="HHH_MUS81"/>
</dbReference>
<evidence type="ECO:0000256" key="9">
    <source>
        <dbReference type="ARBA" id="ARBA00022705"/>
    </source>
</evidence>
<dbReference type="GO" id="GO:0006303">
    <property type="term" value="P:double-strand break repair via nonhomologous end joining"/>
    <property type="evidence" value="ECO:0007669"/>
    <property type="project" value="TreeGrafter"/>
</dbReference>
<evidence type="ECO:0000256" key="18">
    <source>
        <dbReference type="ARBA" id="ARBA00023239"/>
    </source>
</evidence>
<comment type="function">
    <text evidence="22">Repair polymerase that plays a key role in base-excision repair. During this process, the damaged base is excised by specific DNA glycosylases, the DNA backbone is nicked at the abasic site by an apurinic/apyrimidic (AP) endonuclease, and POLB removes 5'-deoxyribose-phosphate from the preincised AP site acting as a 5'-deoxyribose-phosphate lyase (5'-dRP lyase); through its DNA polymerase activity, it adds one nucleotide to the 3' end of the arising single-nucleotide gap. Conducts 'gap-filling' DNA synthesis in a stepwise distributive fashion rather than in a processive fashion as for other DNA polymerases. It is also able to cleave sugar-phosphate bonds 3' to an intact AP site, acting as an AP lyase.</text>
</comment>
<keyword evidence="16" id="KW-0238">DNA-binding</keyword>
<dbReference type="PRINTS" id="PR00870">
    <property type="entry name" value="DNAPOLXBETA"/>
</dbReference>
<keyword evidence="4" id="KW-0488">Methylation</keyword>
<dbReference type="GO" id="GO:0003677">
    <property type="term" value="F:DNA binding"/>
    <property type="evidence" value="ECO:0007669"/>
    <property type="project" value="UniProtKB-UniRule"/>
</dbReference>
<comment type="function">
    <text evidence="25">DNA polymerase that functions in several pathways of DNA repair. Involved in base excision repair (BER) responsible for repair of lesions that give rise to abasic (AP) sites in DNA. Also contributes to DNA double-strand break repair by non-homologous end joining and homologous recombination. Has both template-dependent and template-independent (terminal transferase) DNA polymerase activities. Has also a 5'-deoxyribose-5-phosphate lyase (dRP lyase) activity.</text>
</comment>
<evidence type="ECO:0000256" key="4">
    <source>
        <dbReference type="ARBA" id="ARBA00022481"/>
    </source>
</evidence>
<dbReference type="PANTHER" id="PTHR11276">
    <property type="entry name" value="DNA POLYMERASE TYPE-X FAMILY MEMBER"/>
    <property type="match status" value="1"/>
</dbReference>
<dbReference type="InterPro" id="IPR018944">
    <property type="entry name" value="DNA_pol_lambd_fingers_domain"/>
</dbReference>
<keyword evidence="7 25" id="KW-0808">Transferase</keyword>
<dbReference type="SMART" id="SM00483">
    <property type="entry name" value="POLXc"/>
    <property type="match status" value="1"/>
</dbReference>
<keyword evidence="13" id="KW-0832">Ubl conjugation</keyword>
<dbReference type="SUPFAM" id="SSF81585">
    <property type="entry name" value="PsbU/PolX domain-like"/>
    <property type="match status" value="1"/>
</dbReference>
<dbReference type="InterPro" id="IPR043519">
    <property type="entry name" value="NT_sf"/>
</dbReference>
<dbReference type="SUPFAM" id="SSF47802">
    <property type="entry name" value="DNA polymerase beta, N-terminal domain-like"/>
    <property type="match status" value="1"/>
</dbReference>
<keyword evidence="6" id="KW-0237">DNA synthesis</keyword>
<evidence type="ECO:0000256" key="5">
    <source>
        <dbReference type="ARBA" id="ARBA00022490"/>
    </source>
</evidence>
<organism evidence="28 29">
    <name type="scientific">Macrostomum lignano</name>
    <dbReference type="NCBI Taxonomy" id="282301"/>
    <lineage>
        <taxon>Eukaryota</taxon>
        <taxon>Metazoa</taxon>
        <taxon>Spiralia</taxon>
        <taxon>Lophotrochozoa</taxon>
        <taxon>Platyhelminthes</taxon>
        <taxon>Rhabditophora</taxon>
        <taxon>Macrostomorpha</taxon>
        <taxon>Macrostomida</taxon>
        <taxon>Macrostomidae</taxon>
        <taxon>Macrostomum</taxon>
    </lineage>
</organism>
<dbReference type="SUPFAM" id="SSF81301">
    <property type="entry name" value="Nucleotidyltransferase"/>
    <property type="match status" value="1"/>
</dbReference>
<dbReference type="GO" id="GO:0140078">
    <property type="term" value="F:class I DNA-(apurinic or apyrimidinic site) endonuclease activity"/>
    <property type="evidence" value="ECO:0007669"/>
    <property type="project" value="UniProtKB-EC"/>
</dbReference>
<dbReference type="Proteomes" id="UP000095280">
    <property type="component" value="Unplaced"/>
</dbReference>
<dbReference type="WBParaSite" id="maker-uti_cns_0014052-snap-gene-0.3-mRNA-1">
    <property type="protein sequence ID" value="maker-uti_cns_0014052-snap-gene-0.3-mRNA-1"/>
    <property type="gene ID" value="maker-uti_cns_0014052-snap-gene-0.3"/>
</dbReference>
<evidence type="ECO:0000256" key="1">
    <source>
        <dbReference type="ARBA" id="ARBA00001946"/>
    </source>
</evidence>
<evidence type="ECO:0000256" key="25">
    <source>
        <dbReference type="RuleBase" id="RU366014"/>
    </source>
</evidence>
<dbReference type="GO" id="GO:0006284">
    <property type="term" value="P:base-excision repair"/>
    <property type="evidence" value="ECO:0007669"/>
    <property type="project" value="TreeGrafter"/>
</dbReference>
<dbReference type="InterPro" id="IPR037160">
    <property type="entry name" value="DNA_Pol_thumb_sf"/>
</dbReference>
<evidence type="ECO:0000259" key="26">
    <source>
        <dbReference type="SMART" id="SM00278"/>
    </source>
</evidence>
<name>A0A1I8I2E2_9PLAT</name>
<evidence type="ECO:0000256" key="12">
    <source>
        <dbReference type="ARBA" id="ARBA00022842"/>
    </source>
</evidence>
<comment type="catalytic activity">
    <reaction evidence="21">
        <text>a 5'-end 2'-deoxyribose-2'-deoxyribonucleotide-DNA = (2E,4S)-4-hydroxypenten-2-al-5-phosphate + a 5'-end 5'-phospho-2'-deoxyribonucleoside-DNA + H(+)</text>
        <dbReference type="Rhea" id="RHEA:76255"/>
        <dbReference type="Rhea" id="RHEA-COMP:13180"/>
        <dbReference type="Rhea" id="RHEA-COMP:18657"/>
        <dbReference type="ChEBI" id="CHEBI:15378"/>
        <dbReference type="ChEBI" id="CHEBI:136412"/>
        <dbReference type="ChEBI" id="CHEBI:195194"/>
        <dbReference type="ChEBI" id="CHEBI:195195"/>
    </reaction>
</comment>
<keyword evidence="14 25" id="KW-0239">DNA-directed DNA polymerase</keyword>
<keyword evidence="10" id="KW-0479">Metal-binding</keyword>
<evidence type="ECO:0000256" key="13">
    <source>
        <dbReference type="ARBA" id="ARBA00022843"/>
    </source>
</evidence>
<evidence type="ECO:0000256" key="16">
    <source>
        <dbReference type="ARBA" id="ARBA00023125"/>
    </source>
</evidence>
<dbReference type="FunFam" id="3.30.210.10:FF:000002">
    <property type="entry name" value="DNA polymerase"/>
    <property type="match status" value="1"/>
</dbReference>
<evidence type="ECO:0000256" key="7">
    <source>
        <dbReference type="ARBA" id="ARBA00022679"/>
    </source>
</evidence>
<dbReference type="WBParaSite" id="maker-uti_cns_0009359-snap-gene-0.4-mRNA-1">
    <property type="protein sequence ID" value="maker-uti_cns_0009359-snap-gene-0.4-mRNA-1"/>
    <property type="gene ID" value="maker-uti_cns_0009359-snap-gene-0.4"/>
</dbReference>
<feature type="domain" description="Helix-hairpin-helix DNA-binding motif class 1" evidence="26">
    <location>
        <begin position="72"/>
        <end position="91"/>
    </location>
</feature>
<dbReference type="InterPro" id="IPR027421">
    <property type="entry name" value="DNA_pol_lamdba_lyase_dom_sf"/>
</dbReference>
<keyword evidence="9" id="KW-0235">DNA replication</keyword>
<keyword evidence="8 25" id="KW-0548">Nucleotidyltransferase</keyword>
<evidence type="ECO:0000256" key="11">
    <source>
        <dbReference type="ARBA" id="ARBA00022763"/>
    </source>
</evidence>
<dbReference type="InterPro" id="IPR028207">
    <property type="entry name" value="DNA_pol_B_palm_palm"/>
</dbReference>
<dbReference type="GO" id="GO:0046872">
    <property type="term" value="F:metal ion binding"/>
    <property type="evidence" value="ECO:0007669"/>
    <property type="project" value="UniProtKB-UniRule"/>
</dbReference>
<protein>
    <recommendedName>
        <fullName evidence="25">DNA polymerase</fullName>
        <ecNumber evidence="25">2.7.7.7</ecNumber>
    </recommendedName>
</protein>
<keyword evidence="17 25" id="KW-0234">DNA repair</keyword>
<comment type="catalytic activity">
    <reaction evidence="23 25">
        <text>DNA(n) + a 2'-deoxyribonucleoside 5'-triphosphate = DNA(n+1) + diphosphate</text>
        <dbReference type="Rhea" id="RHEA:22508"/>
        <dbReference type="Rhea" id="RHEA-COMP:17339"/>
        <dbReference type="Rhea" id="RHEA-COMP:17340"/>
        <dbReference type="ChEBI" id="CHEBI:33019"/>
        <dbReference type="ChEBI" id="CHEBI:61560"/>
        <dbReference type="ChEBI" id="CHEBI:173112"/>
        <dbReference type="EC" id="2.7.7.7"/>
    </reaction>
</comment>
<dbReference type="PANTHER" id="PTHR11276:SF42">
    <property type="entry name" value="DNA POLYMERASE BETA"/>
    <property type="match status" value="1"/>
</dbReference>
<evidence type="ECO:0000256" key="14">
    <source>
        <dbReference type="ARBA" id="ARBA00022932"/>
    </source>
</evidence>
<evidence type="ECO:0000256" key="10">
    <source>
        <dbReference type="ARBA" id="ARBA00022723"/>
    </source>
</evidence>
<evidence type="ECO:0000256" key="22">
    <source>
        <dbReference type="ARBA" id="ARBA00045548"/>
    </source>
</evidence>
<dbReference type="GO" id="GO:0005634">
    <property type="term" value="C:nucleus"/>
    <property type="evidence" value="ECO:0007669"/>
    <property type="project" value="UniProtKB-SubCell"/>
</dbReference>
<evidence type="ECO:0000313" key="28">
    <source>
        <dbReference type="Proteomes" id="UP000095280"/>
    </source>
</evidence>
<keyword evidence="11 25" id="KW-0227">DNA damage</keyword>
<proteinExistence type="inferred from homology"/>
<evidence type="ECO:0000313" key="29">
    <source>
        <dbReference type="WBParaSite" id="maker-uti_cns_0009359-snap-gene-0.4-mRNA-1"/>
    </source>
</evidence>
<keyword evidence="12" id="KW-0460">Magnesium</keyword>
<dbReference type="EC" id="2.7.7.7" evidence="25"/>
<accession>A0A1I8I2E2</accession>
<evidence type="ECO:0000256" key="21">
    <source>
        <dbReference type="ARBA" id="ARBA00044678"/>
    </source>
</evidence>
<evidence type="ECO:0000256" key="6">
    <source>
        <dbReference type="ARBA" id="ARBA00022634"/>
    </source>
</evidence>
<keyword evidence="5" id="KW-0963">Cytoplasm</keyword>
<evidence type="ECO:0000256" key="17">
    <source>
        <dbReference type="ARBA" id="ARBA00023204"/>
    </source>
</evidence>
<dbReference type="Pfam" id="PF14791">
    <property type="entry name" value="DNA_pol_B_thumb"/>
    <property type="match status" value="1"/>
</dbReference>
<dbReference type="Pfam" id="PF14716">
    <property type="entry name" value="HHH_8"/>
    <property type="match status" value="1"/>
</dbReference>
<comment type="subcellular location">
    <subcellularLocation>
        <location evidence="3">Cytoplasm</location>
    </subcellularLocation>
    <subcellularLocation>
        <location evidence="2 25">Nucleus</location>
    </subcellularLocation>
</comment>
<dbReference type="InterPro" id="IPR029398">
    <property type="entry name" value="PolB_thumb"/>
</dbReference>
<evidence type="ECO:0000256" key="15">
    <source>
        <dbReference type="ARBA" id="ARBA00023053"/>
    </source>
</evidence>
<reference evidence="29 30" key="1">
    <citation type="submission" date="2016-11" db="UniProtKB">
        <authorList>
            <consortium name="WormBaseParasite"/>
        </authorList>
    </citation>
    <scope>IDENTIFICATION</scope>
</reference>
<dbReference type="InterPro" id="IPR022312">
    <property type="entry name" value="DNA_pol_X"/>
</dbReference>
<dbReference type="InterPro" id="IPR002008">
    <property type="entry name" value="DNA_pol_X_beta-like"/>
</dbReference>
<evidence type="ECO:0000256" key="2">
    <source>
        <dbReference type="ARBA" id="ARBA00004123"/>
    </source>
</evidence>
<keyword evidence="15" id="KW-0915">Sodium</keyword>
<keyword evidence="19 25" id="KW-0539">Nucleus</keyword>
<dbReference type="Gene3D" id="3.30.210.10">
    <property type="entry name" value="DNA polymerase, thumb domain"/>
    <property type="match status" value="1"/>
</dbReference>
<evidence type="ECO:0000256" key="8">
    <source>
        <dbReference type="ARBA" id="ARBA00022695"/>
    </source>
</evidence>
<dbReference type="Pfam" id="PF10391">
    <property type="entry name" value="DNA_pol_lambd_f"/>
    <property type="match status" value="1"/>
</dbReference>
<dbReference type="AlphaFoldDB" id="A0A1I8I2E2"/>
<feature type="active site" description="Nucleophile; Schiff-base intermediate with DNA; for 5'-dRP lyase activity" evidence="24">
    <location>
        <position position="87"/>
    </location>
</feature>
<comment type="cofactor">
    <cofactor evidence="1">
        <name>Mg(2+)</name>
        <dbReference type="ChEBI" id="CHEBI:18420"/>
    </cofactor>
</comment>
<evidence type="ECO:0000256" key="24">
    <source>
        <dbReference type="PIRSR" id="PIRSR622312-50"/>
    </source>
</evidence>
<comment type="catalytic activity">
    <reaction evidence="20">
        <text>2'-deoxyribonucleotide-(2'-deoxyribose 5'-phosphate)-2'-deoxyribonucleotide-DNA = a 3'-end 2'-deoxyribonucleotide-(2,3-dehydro-2,3-deoxyribose 5'-phosphate)-DNA + a 5'-end 5'-phospho-2'-deoxyribonucleoside-DNA + H(+)</text>
        <dbReference type="Rhea" id="RHEA:66592"/>
        <dbReference type="Rhea" id="RHEA-COMP:13180"/>
        <dbReference type="Rhea" id="RHEA-COMP:16897"/>
        <dbReference type="Rhea" id="RHEA-COMP:17067"/>
        <dbReference type="ChEBI" id="CHEBI:15378"/>
        <dbReference type="ChEBI" id="CHEBI:136412"/>
        <dbReference type="ChEBI" id="CHEBI:157695"/>
        <dbReference type="ChEBI" id="CHEBI:167181"/>
        <dbReference type="EC" id="4.2.99.18"/>
    </reaction>
</comment>
<comment type="similarity">
    <text evidence="25">Belongs to the DNA polymerase type-X family.</text>
</comment>
<feature type="domain" description="DNA-directed DNA polymerase X" evidence="27">
    <location>
        <begin position="25"/>
        <end position="353"/>
    </location>
</feature>
<dbReference type="SMART" id="SM00278">
    <property type="entry name" value="HhH1"/>
    <property type="match status" value="2"/>
</dbReference>
<evidence type="ECO:0000256" key="3">
    <source>
        <dbReference type="ARBA" id="ARBA00004496"/>
    </source>
</evidence>
<dbReference type="InterPro" id="IPR002054">
    <property type="entry name" value="DNA-dir_DNA_pol_X"/>
</dbReference>
<evidence type="ECO:0000259" key="27">
    <source>
        <dbReference type="SMART" id="SM00483"/>
    </source>
</evidence>
<evidence type="ECO:0000256" key="19">
    <source>
        <dbReference type="ARBA" id="ARBA00023242"/>
    </source>
</evidence>
<dbReference type="CDD" id="cd00141">
    <property type="entry name" value="NT_POLXc"/>
    <property type="match status" value="1"/>
</dbReference>
<keyword evidence="18" id="KW-0456">Lyase</keyword>
<evidence type="ECO:0000256" key="23">
    <source>
        <dbReference type="ARBA" id="ARBA00049244"/>
    </source>
</evidence>
<dbReference type="GO" id="GO:0003887">
    <property type="term" value="F:DNA-directed DNA polymerase activity"/>
    <property type="evidence" value="ECO:0007669"/>
    <property type="project" value="UniProtKB-UniRule"/>
</dbReference>
<dbReference type="Gene3D" id="1.10.150.110">
    <property type="entry name" value="DNA polymerase beta, N-terminal domain-like"/>
    <property type="match status" value="1"/>
</dbReference>
<dbReference type="FunFam" id="1.10.150.110:FF:000005">
    <property type="entry name" value="DNA polymerase POL4"/>
    <property type="match status" value="1"/>
</dbReference>
<sequence length="354" mass="39983">FQPYLIEMTSKRKQPDLDSEDGEQSTNAKIAKIMIELSNYEKNKNRNLFKFKAYRKAADLIKTHPTPIKSGKQAKEMNGIGDKIAKKIDEILTTGSLKKLCEVKQDDEANSINELTKISGVGPALAKKLVSEGIKSVEELKKHPGKLNHQQKIGLKYFEDLELRIPRAEMLQLEELVLSEAKKIDPDLIATACGSFRRGASSSGDIDFLLTHQTFTEETRAREAKSKDKKKGNHLDQLITRLKNCGFITDVISHGQLKFMGICKLDSSQHHRRIDFQLIPFEQYYCGLIHFTGSDLFNIYLRGEAHKQGFILNEYSLRPLGSTGVPGEPLPVTSEEDVFDYLGIEYKGPTERSH</sequence>